<dbReference type="Proteomes" id="UP000189475">
    <property type="component" value="Unassembled WGS sequence"/>
</dbReference>
<dbReference type="RefSeq" id="WP_159439120.1">
    <property type="nucleotide sequence ID" value="NZ_AP024887.1"/>
</dbReference>
<dbReference type="InterPro" id="IPR007813">
    <property type="entry name" value="PilN"/>
</dbReference>
<reference evidence="2 3" key="1">
    <citation type="submission" date="2017-02" db="EMBL/GenBank/DDBJ databases">
        <authorList>
            <person name="Peterson S.W."/>
        </authorList>
    </citation>
    <scope>NUCLEOTIDE SEQUENCE [LARGE SCALE GENOMIC DNA]</scope>
    <source>
        <strain evidence="2 3">CECT 9027</strain>
    </source>
</reference>
<gene>
    <name evidence="2" type="ORF">VPAL9027_01701</name>
</gene>
<dbReference type="EMBL" id="FUFT01000004">
    <property type="protein sequence ID" value="SJL83723.1"/>
    <property type="molecule type" value="Genomic_DNA"/>
</dbReference>
<dbReference type="PANTHER" id="PTHR40278:SF1">
    <property type="entry name" value="DNA UTILIZATION PROTEIN HOFN"/>
    <property type="match status" value="1"/>
</dbReference>
<dbReference type="Pfam" id="PF05137">
    <property type="entry name" value="PilN"/>
    <property type="match status" value="1"/>
</dbReference>
<evidence type="ECO:0000313" key="3">
    <source>
        <dbReference type="Proteomes" id="UP000189475"/>
    </source>
</evidence>
<keyword evidence="1" id="KW-0472">Membrane</keyword>
<dbReference type="InterPro" id="IPR052534">
    <property type="entry name" value="Extracell_DNA_Util/SecSys_Comp"/>
</dbReference>
<dbReference type="AlphaFoldDB" id="A0A1R4B493"/>
<dbReference type="PANTHER" id="PTHR40278">
    <property type="entry name" value="DNA UTILIZATION PROTEIN HOFN"/>
    <property type="match status" value="1"/>
</dbReference>
<keyword evidence="1" id="KW-0812">Transmembrane</keyword>
<evidence type="ECO:0000256" key="1">
    <source>
        <dbReference type="SAM" id="Phobius"/>
    </source>
</evidence>
<keyword evidence="3" id="KW-1185">Reference proteome</keyword>
<accession>A0A1R4B493</accession>
<dbReference type="STRING" id="1918946.VPAL9027_01701"/>
<proteinExistence type="predicted"/>
<feature type="transmembrane region" description="Helical" evidence="1">
    <location>
        <begin position="20"/>
        <end position="41"/>
    </location>
</feature>
<protein>
    <submittedName>
        <fullName evidence="2">Fimbrial assembly protein (PilN)</fullName>
    </submittedName>
</protein>
<sequence length="186" mass="22531">MHEVMNLLPWREAYQRHCQWRLLIMLSLLITSVMLSIYLPFMWFQHEKLQLQNEQHHWQEKARQLQPKYKKWQMESQHDRQVKSDFYRLSQRIHRHNQLIVLMNKMPKLLPQGTHLESMRWFQQQIEIVGATDNKAALQQLVSALQAIPEFERVTLSSVMVTKRQPVEHVFKLKIDQPRESADEVR</sequence>
<evidence type="ECO:0000313" key="2">
    <source>
        <dbReference type="EMBL" id="SJL83723.1"/>
    </source>
</evidence>
<name>A0A1R4B493_9VIBR</name>
<dbReference type="OrthoDB" id="5296173at2"/>
<organism evidence="2 3">
    <name type="scientific">Vibrio palustris</name>
    <dbReference type="NCBI Taxonomy" id="1918946"/>
    <lineage>
        <taxon>Bacteria</taxon>
        <taxon>Pseudomonadati</taxon>
        <taxon>Pseudomonadota</taxon>
        <taxon>Gammaproteobacteria</taxon>
        <taxon>Vibrionales</taxon>
        <taxon>Vibrionaceae</taxon>
        <taxon>Vibrio</taxon>
    </lineage>
</organism>
<keyword evidence="1" id="KW-1133">Transmembrane helix</keyword>